<dbReference type="Proteomes" id="UP000225735">
    <property type="component" value="Segment"/>
</dbReference>
<name>A0A1J0MED6_9CAUD</name>
<proteinExistence type="predicted"/>
<evidence type="ECO:0000313" key="2">
    <source>
        <dbReference type="Proteomes" id="UP000225735"/>
    </source>
</evidence>
<dbReference type="EMBL" id="KY130461">
    <property type="protein sequence ID" value="APD19311.1"/>
    <property type="molecule type" value="Genomic_DNA"/>
</dbReference>
<keyword evidence="2" id="KW-1185">Reference proteome</keyword>
<gene>
    <name evidence="1" type="ORF">SEA_TAPTIC_85</name>
</gene>
<dbReference type="InterPro" id="IPR045772">
    <property type="entry name" value="DUF6225"/>
</dbReference>
<reference evidence="1 2" key="1">
    <citation type="submission" date="2016-11" db="EMBL/GenBank/DDBJ databases">
        <authorList>
            <person name="Seier E.R."/>
            <person name="Hipwell C.M."/>
            <person name="Kelliher A.B."/>
            <person name="Lando N.A."/>
            <person name="Tsaousis B.E."/>
            <person name="Esposito E.C."/>
            <person name="Heckman E.L."/>
            <person name="Mageeney C.M."/>
            <person name="Kenna M.A."/>
            <person name="Ware V.C."/>
            <person name="Garlena R.A."/>
            <person name="Russell D.A."/>
            <person name="Pope W.H."/>
            <person name="Jacobs-Sera D."/>
            <person name="Hendrix R.W."/>
            <person name="Hatfull G.F."/>
        </authorList>
    </citation>
    <scope>NUCLEOTIDE SEQUENCE [LARGE SCALE GENOMIC DNA]</scope>
</reference>
<evidence type="ECO:0000313" key="1">
    <source>
        <dbReference type="EMBL" id="APD19311.1"/>
    </source>
</evidence>
<organism evidence="1 2">
    <name type="scientific">Mycobacterium phage Taptic</name>
    <dbReference type="NCBI Taxonomy" id="1920305"/>
    <lineage>
        <taxon>Viruses</taxon>
        <taxon>Duplodnaviria</taxon>
        <taxon>Heunggongvirae</taxon>
        <taxon>Uroviricota</taxon>
        <taxon>Caudoviricetes</taxon>
        <taxon>Northamptonvirus</taxon>
        <taxon>Northamptonvirus taptic</taxon>
    </lineage>
</organism>
<sequence length="133" mass="14485">MTLHCETVGQLRAALADLPADAPLKIDYDDGSGGVKSIAVHGVIDEDDDKFYPWARQGDVHLSLDYDLAACENVKTVVHQCSGCECRAVTYTFRESGREIHDDLGDGGVLRDHYSRMAKGRCPGSGKKPLFST</sequence>
<protein>
    <submittedName>
        <fullName evidence="1">Uncharacterized protein</fullName>
    </submittedName>
</protein>
<dbReference type="Pfam" id="PF19735">
    <property type="entry name" value="DUF6225"/>
    <property type="match status" value="1"/>
</dbReference>
<accession>A0A1J0MED6</accession>